<evidence type="ECO:0000313" key="4">
    <source>
        <dbReference type="EMBL" id="MBO1751199.1"/>
    </source>
</evidence>
<comment type="similarity">
    <text evidence="1">Belongs to the UPF0749 family.</text>
</comment>
<feature type="transmembrane region" description="Helical" evidence="3">
    <location>
        <begin position="40"/>
        <end position="60"/>
    </location>
</feature>
<dbReference type="AlphaFoldDB" id="A0A939LP33"/>
<protein>
    <submittedName>
        <fullName evidence="4">DUF881 domain-containing protein</fullName>
    </submittedName>
</protein>
<name>A0A939LP33_9CELL</name>
<comment type="caution">
    <text evidence="4">The sequence shown here is derived from an EMBL/GenBank/DDBJ whole genome shotgun (WGS) entry which is preliminary data.</text>
</comment>
<dbReference type="Pfam" id="PF05949">
    <property type="entry name" value="DUF881"/>
    <property type="match status" value="1"/>
</dbReference>
<feature type="compositionally biased region" description="Low complexity" evidence="2">
    <location>
        <begin position="1"/>
        <end position="16"/>
    </location>
</feature>
<keyword evidence="3" id="KW-0812">Transmembrane</keyword>
<dbReference type="InterPro" id="IPR010273">
    <property type="entry name" value="DUF881"/>
</dbReference>
<evidence type="ECO:0000256" key="2">
    <source>
        <dbReference type="SAM" id="MobiDB-lite"/>
    </source>
</evidence>
<accession>A0A939LP33</accession>
<evidence type="ECO:0000256" key="1">
    <source>
        <dbReference type="ARBA" id="ARBA00009108"/>
    </source>
</evidence>
<dbReference type="Gene3D" id="3.30.70.1880">
    <property type="entry name" value="Protein of unknown function DUF881"/>
    <property type="match status" value="1"/>
</dbReference>
<organism evidence="4 5">
    <name type="scientific">Actinotalea soli</name>
    <dbReference type="NCBI Taxonomy" id="2819234"/>
    <lineage>
        <taxon>Bacteria</taxon>
        <taxon>Bacillati</taxon>
        <taxon>Actinomycetota</taxon>
        <taxon>Actinomycetes</taxon>
        <taxon>Micrococcales</taxon>
        <taxon>Cellulomonadaceae</taxon>
        <taxon>Actinotalea</taxon>
    </lineage>
</organism>
<evidence type="ECO:0000313" key="5">
    <source>
        <dbReference type="Proteomes" id="UP000664209"/>
    </source>
</evidence>
<evidence type="ECO:0000256" key="3">
    <source>
        <dbReference type="SAM" id="Phobius"/>
    </source>
</evidence>
<gene>
    <name evidence="4" type="ORF">J4G33_05220</name>
</gene>
<reference evidence="4" key="1">
    <citation type="submission" date="2021-03" db="EMBL/GenBank/DDBJ databases">
        <title>Actinotalea soli sp. nov., isolated from soil.</title>
        <authorList>
            <person name="Ping W."/>
            <person name="Zhang J."/>
        </authorList>
    </citation>
    <scope>NUCLEOTIDE SEQUENCE</scope>
    <source>
        <strain evidence="4">BY-33</strain>
    </source>
</reference>
<dbReference type="PANTHER" id="PTHR37313:SF4">
    <property type="entry name" value="CONSERVED MEMBRANE PROTEIN-RELATED"/>
    <property type="match status" value="1"/>
</dbReference>
<dbReference type="EMBL" id="JAGEMK010000002">
    <property type="protein sequence ID" value="MBO1751199.1"/>
    <property type="molecule type" value="Genomic_DNA"/>
</dbReference>
<keyword evidence="3" id="KW-1133">Transmembrane helix</keyword>
<keyword evidence="5" id="KW-1185">Reference proteome</keyword>
<dbReference type="Proteomes" id="UP000664209">
    <property type="component" value="Unassembled WGS sequence"/>
</dbReference>
<dbReference type="PANTHER" id="PTHR37313">
    <property type="entry name" value="UPF0749 PROTEIN RV1825"/>
    <property type="match status" value="1"/>
</dbReference>
<dbReference type="RefSeq" id="WP_208054877.1">
    <property type="nucleotide sequence ID" value="NZ_JAGEMK010000002.1"/>
</dbReference>
<proteinExistence type="inferred from homology"/>
<dbReference type="GO" id="GO:0005886">
    <property type="term" value="C:plasma membrane"/>
    <property type="evidence" value="ECO:0007669"/>
    <property type="project" value="TreeGrafter"/>
</dbReference>
<feature type="region of interest" description="Disordered" evidence="2">
    <location>
        <begin position="1"/>
        <end position="32"/>
    </location>
</feature>
<sequence>MSEPTEASAADDPAVPEADEGQGPPTDDAVAAPRRRTPTAGALGVVLVLVLAGVLFVANARLQGGDDARHAADLPSLVQVELDRADELATEVDGLRAEVDELTDAATMQNPIQASDQQALVEIAAGRTPLTGPGLTVELTDAPTNRPQPDWVVNDDLVIHQQDLQAVINALWAGGAEAMTLQDQRVISTTAFRCVGNVLLLHGRHYSPPYVVRAIGDPERLEAALYASRSIQVYLDYVENVGLGWSVEALEAVAVPAFEGSLELRHASLPEGTAVFPLEGVDSGTVRVP</sequence>
<keyword evidence="3" id="KW-0472">Membrane</keyword>